<proteinExistence type="inferred from homology"/>
<dbReference type="InterPro" id="IPR050936">
    <property type="entry name" value="AP-1-like"/>
</dbReference>
<evidence type="ECO:0000256" key="1">
    <source>
        <dbReference type="ARBA" id="ARBA00004049"/>
    </source>
</evidence>
<keyword evidence="9" id="KW-0175">Coiled coil</keyword>
<comment type="similarity">
    <text evidence="3">Belongs to the bZIP family.</text>
</comment>
<feature type="compositionally biased region" description="Acidic residues" evidence="10">
    <location>
        <begin position="367"/>
        <end position="393"/>
    </location>
</feature>
<feature type="region of interest" description="Disordered" evidence="10">
    <location>
        <begin position="367"/>
        <end position="409"/>
    </location>
</feature>
<keyword evidence="5" id="KW-0238">DNA-binding</keyword>
<keyword evidence="6" id="KW-0804">Transcription</keyword>
<feature type="region of interest" description="Disordered" evidence="10">
    <location>
        <begin position="1"/>
        <end position="48"/>
    </location>
</feature>
<dbReference type="GO" id="GO:0090575">
    <property type="term" value="C:RNA polymerase II transcription regulator complex"/>
    <property type="evidence" value="ECO:0007669"/>
    <property type="project" value="TreeGrafter"/>
</dbReference>
<dbReference type="InterPro" id="IPR046347">
    <property type="entry name" value="bZIP_sf"/>
</dbReference>
<evidence type="ECO:0000256" key="9">
    <source>
        <dbReference type="SAM" id="Coils"/>
    </source>
</evidence>
<evidence type="ECO:0000256" key="7">
    <source>
        <dbReference type="ARBA" id="ARBA00023242"/>
    </source>
</evidence>
<dbReference type="AlphaFoldDB" id="A0A4Z0Z8E8"/>
<keyword evidence="13" id="KW-1185">Reference proteome</keyword>
<dbReference type="CDD" id="cd14688">
    <property type="entry name" value="bZIP_YAP"/>
    <property type="match status" value="1"/>
</dbReference>
<comment type="caution">
    <text evidence="12">The sequence shown here is derived from an EMBL/GenBank/DDBJ whole genome shotgun (WGS) entry which is preliminary data.</text>
</comment>
<comment type="function">
    <text evidence="1">Putative transcription factor.</text>
</comment>
<keyword evidence="4" id="KW-0805">Transcription regulation</keyword>
<feature type="region of interest" description="Disordered" evidence="10">
    <location>
        <begin position="211"/>
        <end position="231"/>
    </location>
</feature>
<feature type="compositionally biased region" description="Basic residues" evidence="10">
    <location>
        <begin position="29"/>
        <end position="48"/>
    </location>
</feature>
<evidence type="ECO:0000256" key="3">
    <source>
        <dbReference type="ARBA" id="ARBA00007163"/>
    </source>
</evidence>
<name>A0A4Z0Z8E8_9PEZI</name>
<evidence type="ECO:0000256" key="8">
    <source>
        <dbReference type="ARBA" id="ARBA00044067"/>
    </source>
</evidence>
<evidence type="ECO:0000256" key="6">
    <source>
        <dbReference type="ARBA" id="ARBA00023163"/>
    </source>
</evidence>
<evidence type="ECO:0000259" key="11">
    <source>
        <dbReference type="PROSITE" id="PS50217"/>
    </source>
</evidence>
<comment type="subcellular location">
    <subcellularLocation>
        <location evidence="2">Nucleus</location>
    </subcellularLocation>
</comment>
<dbReference type="PROSITE" id="PS50217">
    <property type="entry name" value="BZIP"/>
    <property type="match status" value="1"/>
</dbReference>
<protein>
    <recommendedName>
        <fullName evidence="8">Putative transcription factor kapC</fullName>
    </recommendedName>
</protein>
<dbReference type="Proteomes" id="UP000297716">
    <property type="component" value="Unassembled WGS sequence"/>
</dbReference>
<keyword evidence="7" id="KW-0539">Nucleus</keyword>
<evidence type="ECO:0000313" key="12">
    <source>
        <dbReference type="EMBL" id="TGJ87805.1"/>
    </source>
</evidence>
<organism evidence="12 13">
    <name type="scientific">Xylaria hypoxylon</name>
    <dbReference type="NCBI Taxonomy" id="37992"/>
    <lineage>
        <taxon>Eukaryota</taxon>
        <taxon>Fungi</taxon>
        <taxon>Dikarya</taxon>
        <taxon>Ascomycota</taxon>
        <taxon>Pezizomycotina</taxon>
        <taxon>Sordariomycetes</taxon>
        <taxon>Xylariomycetidae</taxon>
        <taxon>Xylariales</taxon>
        <taxon>Xylariaceae</taxon>
        <taxon>Xylaria</taxon>
    </lineage>
</organism>
<dbReference type="PANTHER" id="PTHR40621">
    <property type="entry name" value="TRANSCRIPTION FACTOR KAPC-RELATED"/>
    <property type="match status" value="1"/>
</dbReference>
<dbReference type="InterPro" id="IPR004827">
    <property type="entry name" value="bZIP"/>
</dbReference>
<evidence type="ECO:0000256" key="2">
    <source>
        <dbReference type="ARBA" id="ARBA00004123"/>
    </source>
</evidence>
<dbReference type="STRING" id="37992.A0A4Z0Z8E8"/>
<sequence length="409" mass="44523">MPDSLEAGDSNPDAASENEAEPLTEAKAKARRQQVRNAQRQHRQRKANYTKQLEMDITNLRDDIARVEQEVETLRNQNGAIRSQLTLGDQAAPVAVDVPLVDTVDMAFSTSLAPDYTVSIDMFEHLGTPAFHVSRASTSLPDTSSKATSSYAAETLSSATPASTVGTSLEDVAMMEMTLSQDQTDQAINFILALEHCCWNHIQKSCFGHHGHPDQNSQPKRPDCNESEPENLNGHALMATTLALQSAPSAVFTGINDLQQQLASAPSAETAAPLAWSSKALTLTNLRRLAGTLNSSDTELAPVQAWFELASRYGVAIATDSAVLEKLKRKLAGEVRCVVFGAAVQRDIFEAALENVIGFLPPNWSADEDAMMDLGEDGEEEEEEEEEEEDTETEQAGMHECENRCSSWG</sequence>
<evidence type="ECO:0000256" key="4">
    <source>
        <dbReference type="ARBA" id="ARBA00023015"/>
    </source>
</evidence>
<feature type="domain" description="BZIP" evidence="11">
    <location>
        <begin position="25"/>
        <end position="86"/>
    </location>
</feature>
<dbReference type="Gene3D" id="1.20.5.170">
    <property type="match status" value="1"/>
</dbReference>
<dbReference type="GO" id="GO:0000976">
    <property type="term" value="F:transcription cis-regulatory region binding"/>
    <property type="evidence" value="ECO:0007669"/>
    <property type="project" value="InterPro"/>
</dbReference>
<gene>
    <name evidence="12" type="ORF">E0Z10_g969</name>
</gene>
<evidence type="ECO:0000256" key="10">
    <source>
        <dbReference type="SAM" id="MobiDB-lite"/>
    </source>
</evidence>
<evidence type="ECO:0000313" key="13">
    <source>
        <dbReference type="Proteomes" id="UP000297716"/>
    </source>
</evidence>
<feature type="coiled-coil region" evidence="9">
    <location>
        <begin position="50"/>
        <end position="84"/>
    </location>
</feature>
<dbReference type="PANTHER" id="PTHR40621:SF11">
    <property type="entry name" value="TRANSCRIPTION FACTOR KAPC-RELATED"/>
    <property type="match status" value="1"/>
</dbReference>
<dbReference type="GO" id="GO:0001228">
    <property type="term" value="F:DNA-binding transcription activator activity, RNA polymerase II-specific"/>
    <property type="evidence" value="ECO:0007669"/>
    <property type="project" value="TreeGrafter"/>
</dbReference>
<reference evidence="12 13" key="1">
    <citation type="submission" date="2019-03" db="EMBL/GenBank/DDBJ databases">
        <title>Draft genome sequence of Xylaria hypoxylon DSM 108379, a ubiquitous saprotrophic-parasitic fungi on hardwood.</title>
        <authorList>
            <person name="Buettner E."/>
            <person name="Leonhardt S."/>
            <person name="Gebauer A.M."/>
            <person name="Liers C."/>
            <person name="Hofrichter M."/>
            <person name="Kellner H."/>
        </authorList>
    </citation>
    <scope>NUCLEOTIDE SEQUENCE [LARGE SCALE GENOMIC DNA]</scope>
    <source>
        <strain evidence="12 13">DSM 108379</strain>
    </source>
</reference>
<dbReference type="EMBL" id="SKBN01000009">
    <property type="protein sequence ID" value="TGJ87805.1"/>
    <property type="molecule type" value="Genomic_DNA"/>
</dbReference>
<dbReference type="OrthoDB" id="5218140at2759"/>
<evidence type="ECO:0000256" key="5">
    <source>
        <dbReference type="ARBA" id="ARBA00023125"/>
    </source>
</evidence>
<accession>A0A4Z0Z8E8</accession>
<dbReference type="SUPFAM" id="SSF57959">
    <property type="entry name" value="Leucine zipper domain"/>
    <property type="match status" value="1"/>
</dbReference>